<name>A0ABM9Q663_9ENTR</name>
<accession>A0ABM9Q663</accession>
<evidence type="ECO:0000313" key="2">
    <source>
        <dbReference type="Proteomes" id="UP000009342"/>
    </source>
</evidence>
<evidence type="ECO:0008006" key="3">
    <source>
        <dbReference type="Google" id="ProtNLM"/>
    </source>
</evidence>
<comment type="caution">
    <text evidence="1">The sequence shown here is derived from an EMBL/GenBank/DDBJ whole genome shotgun (WGS) entry which is preliminary data.</text>
</comment>
<gene>
    <name evidence="1" type="ORF">BN134_1678</name>
</gene>
<evidence type="ECO:0000313" key="1">
    <source>
        <dbReference type="EMBL" id="CCJ80953.1"/>
    </source>
</evidence>
<keyword evidence="2" id="KW-1185">Reference proteome</keyword>
<organism evidence="1 2">
    <name type="scientific">Cronobacter dublinensis 1210</name>
    <dbReference type="NCBI Taxonomy" id="1208656"/>
    <lineage>
        <taxon>Bacteria</taxon>
        <taxon>Pseudomonadati</taxon>
        <taxon>Pseudomonadota</taxon>
        <taxon>Gammaproteobacteria</taxon>
        <taxon>Enterobacterales</taxon>
        <taxon>Enterobacteriaceae</taxon>
        <taxon>Cronobacter</taxon>
    </lineage>
</organism>
<proteinExistence type="predicted"/>
<reference evidence="2" key="1">
    <citation type="journal article" date="2012" name="PLoS ONE">
        <title>Comparative analysis of genome sequences covering the seven cronobacter species.</title>
        <authorList>
            <person name="Joseph S."/>
            <person name="Desai P."/>
            <person name="Ji Y."/>
            <person name="Cummings C.A."/>
            <person name="Shih R."/>
            <person name="Degoricija L."/>
            <person name="Rico A."/>
            <person name="Brzoska P."/>
            <person name="Hamby S.E."/>
            <person name="Masood N."/>
            <person name="Hariri S."/>
            <person name="Sonbol H."/>
            <person name="Chuzhanova N."/>
            <person name="McClelland M."/>
            <person name="Furtado M.R."/>
            <person name="Forsythe S.J."/>
        </authorList>
    </citation>
    <scope>NUCLEOTIDE SEQUENCE [LARGE SCALE GENOMIC DNA]</scope>
    <source>
        <strain evidence="2">1210</strain>
    </source>
</reference>
<dbReference type="Proteomes" id="UP000009342">
    <property type="component" value="Unassembled WGS sequence"/>
</dbReference>
<sequence length="62" mass="7130">MCANNSAINATLFLLSRVAYFTKTLIRSRKTRSVVSERIYDNRIVLAKNALKSVRKLMKILK</sequence>
<dbReference type="EMBL" id="CAKZ01000077">
    <property type="protein sequence ID" value="CCJ80953.1"/>
    <property type="molecule type" value="Genomic_DNA"/>
</dbReference>
<protein>
    <recommendedName>
        <fullName evidence="3">Transposase</fullName>
    </recommendedName>
</protein>